<feature type="domain" description="Polysaccharide pyruvyl transferase" evidence="9">
    <location>
        <begin position="456"/>
        <end position="673"/>
    </location>
</feature>
<evidence type="ECO:0000259" key="9">
    <source>
        <dbReference type="Pfam" id="PF04230"/>
    </source>
</evidence>
<organism evidence="10 11">
    <name type="scientific">Billgrantia aerodenitrificans</name>
    <dbReference type="NCBI Taxonomy" id="2733483"/>
    <lineage>
        <taxon>Bacteria</taxon>
        <taxon>Pseudomonadati</taxon>
        <taxon>Pseudomonadota</taxon>
        <taxon>Gammaproteobacteria</taxon>
        <taxon>Oceanospirillales</taxon>
        <taxon>Halomonadaceae</taxon>
        <taxon>Billgrantia</taxon>
    </lineage>
</organism>
<evidence type="ECO:0000256" key="6">
    <source>
        <dbReference type="ARBA" id="ARBA00022989"/>
    </source>
</evidence>
<evidence type="ECO:0000256" key="7">
    <source>
        <dbReference type="ARBA" id="ARBA00023136"/>
    </source>
</evidence>
<evidence type="ECO:0000313" key="10">
    <source>
        <dbReference type="EMBL" id="MCE8026967.1"/>
    </source>
</evidence>
<evidence type="ECO:0000256" key="3">
    <source>
        <dbReference type="ARBA" id="ARBA00022676"/>
    </source>
</evidence>
<evidence type="ECO:0000256" key="2">
    <source>
        <dbReference type="ARBA" id="ARBA00004308"/>
    </source>
</evidence>
<comment type="caution">
    <text evidence="10">The sequence shown here is derived from an EMBL/GenBank/DDBJ whole genome shotgun (WGS) entry which is preliminary data.</text>
</comment>
<dbReference type="Pfam" id="PF04230">
    <property type="entry name" value="PS_pyruv_trans"/>
    <property type="match status" value="1"/>
</dbReference>
<dbReference type="InterPro" id="IPR001675">
    <property type="entry name" value="Glyco_trans_29"/>
</dbReference>
<keyword evidence="8" id="KW-0325">Glycoprotein</keyword>
<dbReference type="RefSeq" id="WP_234255671.1">
    <property type="nucleotide sequence ID" value="NZ_JABFTV010000020.1"/>
</dbReference>
<evidence type="ECO:0000256" key="5">
    <source>
        <dbReference type="ARBA" id="ARBA00022692"/>
    </source>
</evidence>
<dbReference type="EMBL" id="JABFTV010000020">
    <property type="protein sequence ID" value="MCE8026967.1"/>
    <property type="molecule type" value="Genomic_DNA"/>
</dbReference>
<keyword evidence="11" id="KW-1185">Reference proteome</keyword>
<accession>A0ABS9AYH2</accession>
<keyword evidence="7" id="KW-0472">Membrane</keyword>
<dbReference type="InterPro" id="IPR038578">
    <property type="entry name" value="GT29-like_sf"/>
</dbReference>
<dbReference type="InterPro" id="IPR007345">
    <property type="entry name" value="Polysacch_pyruvyl_Trfase"/>
</dbReference>
<dbReference type="Proteomes" id="UP001320272">
    <property type="component" value="Unassembled WGS sequence"/>
</dbReference>
<protein>
    <recommendedName>
        <fullName evidence="9">Polysaccharide pyruvyl transferase domain-containing protein</fullName>
    </recommendedName>
</protein>
<dbReference type="Gene3D" id="3.90.1480.20">
    <property type="entry name" value="Glycosyl transferase family 29"/>
    <property type="match status" value="1"/>
</dbReference>
<keyword evidence="3" id="KW-0328">Glycosyltransferase</keyword>
<gene>
    <name evidence="10" type="ORF">HOP59_22835</name>
</gene>
<evidence type="ECO:0000256" key="4">
    <source>
        <dbReference type="ARBA" id="ARBA00022679"/>
    </source>
</evidence>
<name>A0ABS9AYH2_9GAMM</name>
<comment type="subcellular location">
    <subcellularLocation>
        <location evidence="2">Endomembrane system</location>
    </subcellularLocation>
    <subcellularLocation>
        <location evidence="1">Membrane</location>
        <topology evidence="1">Single-pass membrane protein</topology>
    </subcellularLocation>
</comment>
<keyword evidence="4" id="KW-0808">Transferase</keyword>
<evidence type="ECO:0000256" key="8">
    <source>
        <dbReference type="ARBA" id="ARBA00023180"/>
    </source>
</evidence>
<dbReference type="Pfam" id="PF00777">
    <property type="entry name" value="Glyco_transf_29"/>
    <property type="match status" value="1"/>
</dbReference>
<evidence type="ECO:0000313" key="11">
    <source>
        <dbReference type="Proteomes" id="UP001320272"/>
    </source>
</evidence>
<sequence>MKLEVFRIYKRRIYKSMEKEKWDRAYFLWKLCSVMKKNYNYQTQLKNFFLTERFDSIFHLYKVALKVEPDNTKHLVNLKRTCRRFGDDGFFNIVENGLKVVKKGNEKAANSATVYFYMRYGLFDNERLKEIKKILHAGTVNDEAALLGLRYIWLMQREVDRPLSELYLKYYKEFRGSDAGRQLAVEYATLLAQDERYDEVGNLYAHDEIADVAWKSLPLSKYLHDTSQDSGVKIKENAELYEYIKKGTEIFWSSVRTKNFAIVGNSSCEKGKERGEEINSHSEVVRFNHFKISSDYKIDYGEKTTVAVINISALDAIKKIPANVHTVIITAPDYLTTFMDHVAVISLMKKNIKVVVVEKGVTKKLIDILQASPSSGLQICYAFSLAATEKVSFYGFSFTDQIGSNASSSNYFRRSKASTRHNWHGEKEVFKLLAEKIGLKKQKQKIVRHGDGVYSEKTLQPLRVKILGDHTKYHCGSAAVFKYFHMEVSREHFVVQDDEYDVLIVNGEGSMHHNKNNYRKKMEALREAVEKGKRAELLNTVWQNNDNEYDDVLKKLDRIVVREVKSQEDLWSNHGVESEVLPDFSYFLKVPEAEGNAKEALDKKIWVTDFFSREFDSFVKLTGSEYAKYPYIDMKNMGWNELVQLLRKSEILITGRHHAMYAACKAEIPFVIFPGNTHKIEGLFASAGINIPMCNSRYDIANNVQWAKNNPQAYQDLFSWMKAHKKWTFKVV</sequence>
<keyword evidence="5" id="KW-0812">Transmembrane</keyword>
<reference evidence="10 11" key="1">
    <citation type="journal article" date="2021" name="Front. Microbiol.">
        <title>Aerobic Denitrification and Heterotrophic Sulfur Oxidation in the Genus Halomonas Revealed by Six Novel Species Characterizations and Genome-Based Analysis.</title>
        <authorList>
            <person name="Wang L."/>
            <person name="Shao Z."/>
        </authorList>
    </citation>
    <scope>NUCLEOTIDE SEQUENCE [LARGE SCALE GENOMIC DNA]</scope>
    <source>
        <strain evidence="10 11">MCCC 1A11058</strain>
    </source>
</reference>
<evidence type="ECO:0000256" key="1">
    <source>
        <dbReference type="ARBA" id="ARBA00004167"/>
    </source>
</evidence>
<keyword evidence="6" id="KW-1133">Transmembrane helix</keyword>
<proteinExistence type="predicted"/>